<evidence type="ECO:0000256" key="9">
    <source>
        <dbReference type="ARBA" id="ARBA00023224"/>
    </source>
</evidence>
<feature type="domain" description="G-protein coupled receptors family 1 profile" evidence="12">
    <location>
        <begin position="32"/>
        <end position="281"/>
    </location>
</feature>
<comment type="subcellular location">
    <subcellularLocation>
        <location evidence="1 11">Cell membrane</location>
        <topology evidence="1 11">Multi-pass membrane protein</topology>
    </subcellularLocation>
</comment>
<keyword evidence="14" id="KW-1185">Reference proteome</keyword>
<dbReference type="SMART" id="SM01381">
    <property type="entry name" value="7TM_GPCR_Srsx"/>
    <property type="match status" value="1"/>
</dbReference>
<evidence type="ECO:0000256" key="8">
    <source>
        <dbReference type="ARBA" id="ARBA00023170"/>
    </source>
</evidence>
<dbReference type="CDD" id="cd13954">
    <property type="entry name" value="7tmA_OR"/>
    <property type="match status" value="1"/>
</dbReference>
<dbReference type="Proteomes" id="UP000824782">
    <property type="component" value="Unassembled WGS sequence"/>
</dbReference>
<accession>A0AAV7BND6</accession>
<feature type="transmembrane region" description="Helical" evidence="11">
    <location>
        <begin position="51"/>
        <end position="72"/>
    </location>
</feature>
<dbReference type="PRINTS" id="PR00237">
    <property type="entry name" value="GPCRRHODOPSN"/>
</dbReference>
<dbReference type="InterPro" id="IPR000276">
    <property type="entry name" value="GPCR_Rhodpsn"/>
</dbReference>
<organism evidence="13 14">
    <name type="scientific">Engystomops pustulosus</name>
    <name type="common">Tungara frog</name>
    <name type="synonym">Physalaemus pustulosus</name>
    <dbReference type="NCBI Taxonomy" id="76066"/>
    <lineage>
        <taxon>Eukaryota</taxon>
        <taxon>Metazoa</taxon>
        <taxon>Chordata</taxon>
        <taxon>Craniata</taxon>
        <taxon>Vertebrata</taxon>
        <taxon>Euteleostomi</taxon>
        <taxon>Amphibia</taxon>
        <taxon>Batrachia</taxon>
        <taxon>Anura</taxon>
        <taxon>Neobatrachia</taxon>
        <taxon>Hyloidea</taxon>
        <taxon>Leptodactylidae</taxon>
        <taxon>Leiuperinae</taxon>
        <taxon>Engystomops</taxon>
    </lineage>
</organism>
<dbReference type="GO" id="GO:0004930">
    <property type="term" value="F:G protein-coupled receptor activity"/>
    <property type="evidence" value="ECO:0007669"/>
    <property type="project" value="UniProtKB-KW"/>
</dbReference>
<dbReference type="PROSITE" id="PS00237">
    <property type="entry name" value="G_PROTEIN_RECEP_F1_1"/>
    <property type="match status" value="1"/>
</dbReference>
<keyword evidence="2 11" id="KW-1003">Cell membrane</keyword>
<dbReference type="AlphaFoldDB" id="A0AAV7BND6"/>
<keyword evidence="9 10" id="KW-0807">Transducer</keyword>
<dbReference type="GO" id="GO:0005886">
    <property type="term" value="C:plasma membrane"/>
    <property type="evidence" value="ECO:0007669"/>
    <property type="project" value="UniProtKB-SubCell"/>
</dbReference>
<dbReference type="PROSITE" id="PS50262">
    <property type="entry name" value="G_PROTEIN_RECEP_F1_2"/>
    <property type="match status" value="1"/>
</dbReference>
<dbReference type="EMBL" id="WNYA01000004">
    <property type="protein sequence ID" value="KAG8573960.1"/>
    <property type="molecule type" value="Genomic_DNA"/>
</dbReference>
<dbReference type="InterPro" id="IPR050516">
    <property type="entry name" value="Olfactory_GPCR"/>
</dbReference>
<dbReference type="InterPro" id="IPR000725">
    <property type="entry name" value="Olfact_rcpt"/>
</dbReference>
<keyword evidence="3 10" id="KW-0812">Transmembrane</keyword>
<keyword evidence="11" id="KW-0716">Sensory transduction</keyword>
<proteinExistence type="inferred from homology"/>
<feature type="transmembrane region" description="Helical" evidence="11">
    <location>
        <begin position="16"/>
        <end position="39"/>
    </location>
</feature>
<evidence type="ECO:0000313" key="13">
    <source>
        <dbReference type="EMBL" id="KAG8573960.1"/>
    </source>
</evidence>
<feature type="transmembrane region" description="Helical" evidence="11">
    <location>
        <begin position="264"/>
        <end position="283"/>
    </location>
</feature>
<keyword evidence="7 11" id="KW-0472">Membrane</keyword>
<dbReference type="GO" id="GO:0004984">
    <property type="term" value="F:olfactory receptor activity"/>
    <property type="evidence" value="ECO:0007669"/>
    <property type="project" value="InterPro"/>
</dbReference>
<dbReference type="Gene3D" id="1.20.1070.10">
    <property type="entry name" value="Rhodopsin 7-helix transmembrane proteins"/>
    <property type="match status" value="1"/>
</dbReference>
<protein>
    <recommendedName>
        <fullName evidence="11">Olfactory receptor</fullName>
    </recommendedName>
</protein>
<name>A0AAV7BND6_ENGPU</name>
<keyword evidence="5 11" id="KW-1133">Transmembrane helix</keyword>
<evidence type="ECO:0000256" key="1">
    <source>
        <dbReference type="ARBA" id="ARBA00004651"/>
    </source>
</evidence>
<dbReference type="SUPFAM" id="SSF81321">
    <property type="entry name" value="Family A G protein-coupled receptor-like"/>
    <property type="match status" value="1"/>
</dbReference>
<comment type="similarity">
    <text evidence="10">Belongs to the G-protein coupled receptor 1 family.</text>
</comment>
<evidence type="ECO:0000256" key="4">
    <source>
        <dbReference type="ARBA" id="ARBA00022725"/>
    </source>
</evidence>
<keyword evidence="4 11" id="KW-0552">Olfaction</keyword>
<feature type="transmembrane region" description="Helical" evidence="11">
    <location>
        <begin position="92"/>
        <end position="111"/>
    </location>
</feature>
<feature type="transmembrane region" description="Helical" evidence="11">
    <location>
        <begin position="195"/>
        <end position="217"/>
    </location>
</feature>
<dbReference type="PRINTS" id="PR00245">
    <property type="entry name" value="OLFACTORYR"/>
</dbReference>
<dbReference type="InterPro" id="IPR017452">
    <property type="entry name" value="GPCR_Rhodpsn_7TM"/>
</dbReference>
<reference evidence="13" key="1">
    <citation type="thesis" date="2020" institute="ProQuest LLC" country="789 East Eisenhower Parkway, Ann Arbor, MI, USA">
        <title>Comparative Genomics and Chromosome Evolution.</title>
        <authorList>
            <person name="Mudd A.B."/>
        </authorList>
    </citation>
    <scope>NUCLEOTIDE SEQUENCE</scope>
    <source>
        <strain evidence="13">237g6f4</strain>
        <tissue evidence="13">Blood</tissue>
    </source>
</reference>
<evidence type="ECO:0000256" key="10">
    <source>
        <dbReference type="RuleBase" id="RU000688"/>
    </source>
</evidence>
<evidence type="ECO:0000256" key="11">
    <source>
        <dbReference type="RuleBase" id="RU363047"/>
    </source>
</evidence>
<evidence type="ECO:0000256" key="5">
    <source>
        <dbReference type="ARBA" id="ARBA00022989"/>
    </source>
</evidence>
<keyword evidence="8 10" id="KW-0675">Receptor</keyword>
<evidence type="ECO:0000256" key="2">
    <source>
        <dbReference type="ARBA" id="ARBA00022475"/>
    </source>
</evidence>
<evidence type="ECO:0000256" key="6">
    <source>
        <dbReference type="ARBA" id="ARBA00023040"/>
    </source>
</evidence>
<dbReference type="Pfam" id="PF13853">
    <property type="entry name" value="7tm_4"/>
    <property type="match status" value="1"/>
</dbReference>
<feature type="transmembrane region" description="Helical" evidence="11">
    <location>
        <begin position="229"/>
        <end position="249"/>
    </location>
</feature>
<evidence type="ECO:0000256" key="7">
    <source>
        <dbReference type="ARBA" id="ARBA00023136"/>
    </source>
</evidence>
<keyword evidence="6 10" id="KW-0297">G-protein coupled receptor</keyword>
<feature type="transmembrane region" description="Helical" evidence="11">
    <location>
        <begin position="132"/>
        <end position="153"/>
    </location>
</feature>
<comment type="caution">
    <text evidence="13">The sequence shown here is derived from an EMBL/GenBank/DDBJ whole genome shotgun (WGS) entry which is preliminary data.</text>
</comment>
<dbReference type="PANTHER" id="PTHR26452">
    <property type="entry name" value="OLFACTORY RECEPTOR"/>
    <property type="match status" value="1"/>
</dbReference>
<sequence>MEFHLMAFTQYKTIQLWIFVAVLSIYLLCVFENILVTVIVCQTPQLHTPMYFFLCNLTILDVLYVSAILPKLMVITITGNTTIWSTGCFTQVFLYVLCIGTEFFLLVCMAYDRYVAICIPLHYMLIMNRKMCLILAVCCCNLGVFNAMMYALLISKLWFCKVPEINHFFCHMRSILQFSCSDTTAIGILITVDGIVLGFFPFILILISYIYIISTILKMNSISGRRKAFSSCSSHLIVVFLFCLTSLSLNMKPETKSSQEQDKFLSMLYIAVAPMLNPLVYSLRNKDVLVAMKRHFLKTSKI</sequence>
<evidence type="ECO:0000256" key="3">
    <source>
        <dbReference type="ARBA" id="ARBA00022692"/>
    </source>
</evidence>
<evidence type="ECO:0000259" key="12">
    <source>
        <dbReference type="PROSITE" id="PS50262"/>
    </source>
</evidence>
<dbReference type="FunFam" id="1.20.1070.10:FF:000008">
    <property type="entry name" value="Olfactory receptor"/>
    <property type="match status" value="1"/>
</dbReference>
<gene>
    <name evidence="13" type="ORF">GDO81_008971</name>
</gene>
<evidence type="ECO:0000313" key="14">
    <source>
        <dbReference type="Proteomes" id="UP000824782"/>
    </source>
</evidence>